<evidence type="ECO:0000313" key="2">
    <source>
        <dbReference type="EMBL" id="KIW20155.1"/>
    </source>
</evidence>
<feature type="compositionally biased region" description="Basic residues" evidence="1">
    <location>
        <begin position="121"/>
        <end position="137"/>
    </location>
</feature>
<dbReference type="Proteomes" id="UP000053328">
    <property type="component" value="Unassembled WGS sequence"/>
</dbReference>
<feature type="compositionally biased region" description="Polar residues" evidence="1">
    <location>
        <begin position="11"/>
        <end position="25"/>
    </location>
</feature>
<dbReference type="VEuPathDB" id="FungiDB:PV08_00730"/>
<reference evidence="2 3" key="1">
    <citation type="submission" date="2015-01" db="EMBL/GenBank/DDBJ databases">
        <title>The Genome Sequence of Exophiala spinifera CBS89968.</title>
        <authorList>
            <consortium name="The Broad Institute Genomics Platform"/>
            <person name="Cuomo C."/>
            <person name="de Hoog S."/>
            <person name="Gorbushina A."/>
            <person name="Stielow B."/>
            <person name="Teixiera M."/>
            <person name="Abouelleil A."/>
            <person name="Chapman S.B."/>
            <person name="Priest M."/>
            <person name="Young S.K."/>
            <person name="Wortman J."/>
            <person name="Nusbaum C."/>
            <person name="Birren B."/>
        </authorList>
    </citation>
    <scope>NUCLEOTIDE SEQUENCE [LARGE SCALE GENOMIC DNA]</scope>
    <source>
        <strain evidence="2 3">CBS 89968</strain>
    </source>
</reference>
<dbReference type="STRING" id="91928.A0A0D2BNP2"/>
<evidence type="ECO:0000256" key="1">
    <source>
        <dbReference type="SAM" id="MobiDB-lite"/>
    </source>
</evidence>
<dbReference type="GeneID" id="27327813"/>
<sequence>MGKGHAEDAISTAQFARTKSDGNQNRPVLLRGGYTNLLLQHHSALTAGLIRLYSRLLEGKGWDGAPVDEVNGSPSVHCILERIGVIGADEEFDEDLDTSDHNERPQLAPIKEASAPAGVKKPAKSKPHHAAAKRRSQSRVSSIQTEPESGIDKSRNSSQHVRGIRLASPSNSEMYSTVFESGSSDTPSTWESPGFADELFSASATNGDAQIRYERDMDTTFPTEPSFPTQHHQLPDANLNAQSTAPLPFDSGFEMQVTDNFVDATCDMNFYDWDGNNSFGIGTEPGLFVQRNNTWNPSVFA</sequence>
<accession>A0A0D2BNP2</accession>
<name>A0A0D2BNP2_9EURO</name>
<dbReference type="RefSeq" id="XP_016240371.1">
    <property type="nucleotide sequence ID" value="XM_016375095.1"/>
</dbReference>
<organism evidence="2 3">
    <name type="scientific">Exophiala spinifera</name>
    <dbReference type="NCBI Taxonomy" id="91928"/>
    <lineage>
        <taxon>Eukaryota</taxon>
        <taxon>Fungi</taxon>
        <taxon>Dikarya</taxon>
        <taxon>Ascomycota</taxon>
        <taxon>Pezizomycotina</taxon>
        <taxon>Eurotiomycetes</taxon>
        <taxon>Chaetothyriomycetidae</taxon>
        <taxon>Chaetothyriales</taxon>
        <taxon>Herpotrichiellaceae</taxon>
        <taxon>Exophiala</taxon>
    </lineage>
</organism>
<dbReference type="AlphaFoldDB" id="A0A0D2BNP2"/>
<gene>
    <name evidence="2" type="ORF">PV08_00730</name>
</gene>
<dbReference type="EMBL" id="KN847492">
    <property type="protein sequence ID" value="KIW20155.1"/>
    <property type="molecule type" value="Genomic_DNA"/>
</dbReference>
<dbReference type="HOGENOM" id="CLU_069194_0_0_1"/>
<protein>
    <submittedName>
        <fullName evidence="2">Uncharacterized protein</fullName>
    </submittedName>
</protein>
<dbReference type="OrthoDB" id="4151048at2759"/>
<feature type="region of interest" description="Disordered" evidence="1">
    <location>
        <begin position="94"/>
        <end position="169"/>
    </location>
</feature>
<feature type="compositionally biased region" description="Polar residues" evidence="1">
    <location>
        <begin position="138"/>
        <end position="147"/>
    </location>
</feature>
<evidence type="ECO:0000313" key="3">
    <source>
        <dbReference type="Proteomes" id="UP000053328"/>
    </source>
</evidence>
<keyword evidence="3" id="KW-1185">Reference proteome</keyword>
<proteinExistence type="predicted"/>
<feature type="region of interest" description="Disordered" evidence="1">
    <location>
        <begin position="1"/>
        <end position="25"/>
    </location>
</feature>